<organism evidence="1 2">
    <name type="scientific">Alkalimonas cellulosilytica</name>
    <dbReference type="NCBI Taxonomy" id="3058395"/>
    <lineage>
        <taxon>Bacteria</taxon>
        <taxon>Pseudomonadati</taxon>
        <taxon>Pseudomonadota</taxon>
        <taxon>Gammaproteobacteria</taxon>
        <taxon>Alkalimonas</taxon>
    </lineage>
</organism>
<evidence type="ECO:0000313" key="1">
    <source>
        <dbReference type="EMBL" id="MEE2000122.1"/>
    </source>
</evidence>
<reference evidence="1 2" key="1">
    <citation type="submission" date="2023-07" db="EMBL/GenBank/DDBJ databases">
        <title>Alkalimonas sp., MEB108 novel, alkaliphilic bacterium isolated from Lonar Lake, India.</title>
        <authorList>
            <person name="Joshi A."/>
            <person name="Thite S."/>
        </authorList>
    </citation>
    <scope>NUCLEOTIDE SEQUENCE [LARGE SCALE GENOMIC DNA]</scope>
    <source>
        <strain evidence="1 2">MEB108</strain>
    </source>
</reference>
<comment type="caution">
    <text evidence="1">The sequence shown here is derived from an EMBL/GenBank/DDBJ whole genome shotgun (WGS) entry which is preliminary data.</text>
</comment>
<name>A0ABU7J1A7_9GAMM</name>
<proteinExistence type="predicted"/>
<gene>
    <name evidence="1" type="ORF">QWY20_01545</name>
</gene>
<sequence length="261" mass="30436">MQSVVISALVIWVLFFNPLFAKTTVRVGGYQFPPYIELEHGLAKGFTVELIRQLNRMQQDYQFELVLTTPIRRHQDYQQGLFDTIFFEDPYWGWVQRGIEINHSPAFAKDDEVFIALASNASSQQWFEDLDNKTIAGILGFHYQIANYETDPEILAQKYRMTLVSDHQASIELVLKQRTDTAIVTRSFLHQYLLSNPEHAGNIMISERIDQSYQHQLLINPEHELAIETLYQWVLQLLQQEQLSQELHRHGLELLPKVVAH</sequence>
<dbReference type="Gene3D" id="3.40.190.10">
    <property type="entry name" value="Periplasmic binding protein-like II"/>
    <property type="match status" value="2"/>
</dbReference>
<dbReference type="RefSeq" id="WP_330127275.1">
    <property type="nucleotide sequence ID" value="NZ_JAUHLI010000001.1"/>
</dbReference>
<protein>
    <submittedName>
        <fullName evidence="1">Transporter substrate-binding domain-containing protein</fullName>
    </submittedName>
</protein>
<keyword evidence="2" id="KW-1185">Reference proteome</keyword>
<dbReference type="EMBL" id="JAUHLI010000001">
    <property type="protein sequence ID" value="MEE2000122.1"/>
    <property type="molecule type" value="Genomic_DNA"/>
</dbReference>
<evidence type="ECO:0000313" key="2">
    <source>
        <dbReference type="Proteomes" id="UP001336314"/>
    </source>
</evidence>
<dbReference type="SUPFAM" id="SSF53850">
    <property type="entry name" value="Periplasmic binding protein-like II"/>
    <property type="match status" value="1"/>
</dbReference>
<dbReference type="Proteomes" id="UP001336314">
    <property type="component" value="Unassembled WGS sequence"/>
</dbReference>
<accession>A0ABU7J1A7</accession>